<evidence type="ECO:0000313" key="1">
    <source>
        <dbReference type="EMBL" id="NDV63265.1"/>
    </source>
</evidence>
<dbReference type="AlphaFoldDB" id="A0A6B2M637"/>
<gene>
    <name evidence="1" type="ORF">G0Q06_12435</name>
</gene>
<name>A0A6B2M637_9BACT</name>
<accession>A0A6B2M637</accession>
<protein>
    <submittedName>
        <fullName evidence="1">Uncharacterized protein</fullName>
    </submittedName>
</protein>
<keyword evidence="2" id="KW-1185">Reference proteome</keyword>
<proteinExistence type="predicted"/>
<sequence>MGHLILTGLVLLAVGRLVAYTPPVFPYAPAAGQEGSTAIPFDDPEFTGWANAVVSVNFGSDVGDEYKNPAAALGPARESAQDVLVLGRGGSVTLEFVPGIADQDGWDFAVFENAFRDAFLELAYVEVSSDGVHFVRFPNYSLTADPVGAFGDVQATFIEGFGGKYRAGWGTPFDLSILAEAHASALAGEQLFSGEFTNALLQNYPHLDPSQVKYVRIIDVVGDGSNPDCEGFAVYDPYPTIITSGFDLDAVGVLNPASIETISFSDWAIQFGLNPVPGEDPDQDKWNNYMEYMLGGNPLLDTSKPQLEISFSSNGTLIISYWKNLASETVLQLESSIDTITWTRMAIVDEGSPKTIEIRAGLPMGQFERRIEGVVSGRFARFVSEP</sequence>
<dbReference type="EMBL" id="JAAGNX010000003">
    <property type="protein sequence ID" value="NDV63265.1"/>
    <property type="molecule type" value="Genomic_DNA"/>
</dbReference>
<comment type="caution">
    <text evidence="1">The sequence shown here is derived from an EMBL/GenBank/DDBJ whole genome shotgun (WGS) entry which is preliminary data.</text>
</comment>
<organism evidence="1 2">
    <name type="scientific">Oceanipulchritudo coccoides</name>
    <dbReference type="NCBI Taxonomy" id="2706888"/>
    <lineage>
        <taxon>Bacteria</taxon>
        <taxon>Pseudomonadati</taxon>
        <taxon>Verrucomicrobiota</taxon>
        <taxon>Opitutia</taxon>
        <taxon>Puniceicoccales</taxon>
        <taxon>Oceanipulchritudinaceae</taxon>
        <taxon>Oceanipulchritudo</taxon>
    </lineage>
</organism>
<dbReference type="Proteomes" id="UP000478417">
    <property type="component" value="Unassembled WGS sequence"/>
</dbReference>
<reference evidence="1 2" key="1">
    <citation type="submission" date="2020-02" db="EMBL/GenBank/DDBJ databases">
        <title>Albibacoteraceae fam. nov., the first described family within the subdivision 4 Verrucomicrobia.</title>
        <authorList>
            <person name="Xi F."/>
        </authorList>
    </citation>
    <scope>NUCLEOTIDE SEQUENCE [LARGE SCALE GENOMIC DNA]</scope>
    <source>
        <strain evidence="1 2">CK1056</strain>
    </source>
</reference>
<dbReference type="RefSeq" id="WP_163966570.1">
    <property type="nucleotide sequence ID" value="NZ_JAAGNX010000003.1"/>
</dbReference>
<evidence type="ECO:0000313" key="2">
    <source>
        <dbReference type="Proteomes" id="UP000478417"/>
    </source>
</evidence>